<dbReference type="EMBL" id="LLZJ01000378">
    <property type="protein sequence ID" value="KUL48199.1"/>
    <property type="molecule type" value="Genomic_DNA"/>
</dbReference>
<sequence length="81" mass="8645">MRTVDPRWQPGNFEKNVEAVDRLAALAAAQGATVSQPALAWLLTRGEHIVPIPGTRSPKRIGPPAPIGVTLDTGPLQGWAR</sequence>
<dbReference type="Gene3D" id="3.20.20.100">
    <property type="entry name" value="NADP-dependent oxidoreductase domain"/>
    <property type="match status" value="1"/>
</dbReference>
<dbReference type="InterPro" id="IPR023210">
    <property type="entry name" value="NADP_OxRdtase_dom"/>
</dbReference>
<gene>
    <name evidence="3" type="ORF">ADL28_30185</name>
</gene>
<proteinExistence type="predicted"/>
<feature type="domain" description="NADP-dependent oxidoreductase" evidence="2">
    <location>
        <begin position="5"/>
        <end position="61"/>
    </location>
</feature>
<dbReference type="Pfam" id="PF00248">
    <property type="entry name" value="Aldo_ket_red"/>
    <property type="match status" value="1"/>
</dbReference>
<comment type="caution">
    <text evidence="3">The sequence shown here is derived from an EMBL/GenBank/DDBJ whole genome shotgun (WGS) entry which is preliminary data.</text>
</comment>
<feature type="region of interest" description="Disordered" evidence="1">
    <location>
        <begin position="52"/>
        <end position="81"/>
    </location>
</feature>
<dbReference type="SUPFAM" id="SSF51430">
    <property type="entry name" value="NAD(P)-linked oxidoreductase"/>
    <property type="match status" value="1"/>
</dbReference>
<evidence type="ECO:0000313" key="3">
    <source>
        <dbReference type="EMBL" id="KUL48199.1"/>
    </source>
</evidence>
<organism evidence="3 4">
    <name type="scientific">Streptomyces violaceusniger</name>
    <dbReference type="NCBI Taxonomy" id="68280"/>
    <lineage>
        <taxon>Bacteria</taxon>
        <taxon>Bacillati</taxon>
        <taxon>Actinomycetota</taxon>
        <taxon>Actinomycetes</taxon>
        <taxon>Kitasatosporales</taxon>
        <taxon>Streptomycetaceae</taxon>
        <taxon>Streptomyces</taxon>
        <taxon>Streptomyces violaceusniger group</taxon>
    </lineage>
</organism>
<dbReference type="InterPro" id="IPR036812">
    <property type="entry name" value="NAD(P)_OxRdtase_dom_sf"/>
</dbReference>
<name>A0A0X3VU60_STRVO</name>
<dbReference type="Proteomes" id="UP000053413">
    <property type="component" value="Unassembled WGS sequence"/>
</dbReference>
<protein>
    <recommendedName>
        <fullName evidence="2">NADP-dependent oxidoreductase domain-containing protein</fullName>
    </recommendedName>
</protein>
<dbReference type="AlphaFoldDB" id="A0A0X3VU60"/>
<evidence type="ECO:0000259" key="2">
    <source>
        <dbReference type="Pfam" id="PF00248"/>
    </source>
</evidence>
<reference evidence="4" key="1">
    <citation type="submission" date="2015-10" db="EMBL/GenBank/DDBJ databases">
        <authorList>
            <person name="Ju K.-S."/>
            <person name="Doroghazi J.R."/>
            <person name="Metcalf W.W."/>
        </authorList>
    </citation>
    <scope>NUCLEOTIDE SEQUENCE [LARGE SCALE GENOMIC DNA]</scope>
    <source>
        <strain evidence="4">NRRL F-8817</strain>
    </source>
</reference>
<accession>A0A0X3VU60</accession>
<evidence type="ECO:0000256" key="1">
    <source>
        <dbReference type="SAM" id="MobiDB-lite"/>
    </source>
</evidence>
<evidence type="ECO:0000313" key="4">
    <source>
        <dbReference type="Proteomes" id="UP000053413"/>
    </source>
</evidence>